<feature type="non-terminal residue" evidence="1">
    <location>
        <position position="1"/>
    </location>
</feature>
<evidence type="ECO:0000313" key="2">
    <source>
        <dbReference type="Proteomes" id="UP001152302"/>
    </source>
</evidence>
<dbReference type="EMBL" id="JAMBPX010000011">
    <property type="protein sequence ID" value="MDG0860400.1"/>
    <property type="molecule type" value="Genomic_DNA"/>
</dbReference>
<sequence length="109" mass="12399">SSRGKKLENTVTAKGLMFFKPSNDLTNDFNLTLIDLAKTIEKANLTEEEKVILNMAQNGSTLQEIAFEFDLYHMKVSRILRRIAKKIIDVGDKYDLKNKDTDGKIYEAA</sequence>
<dbReference type="AlphaFoldDB" id="A0A9X4R2M9"/>
<dbReference type="InterPro" id="IPR013324">
    <property type="entry name" value="RNA_pol_sigma_r3/r4-like"/>
</dbReference>
<proteinExistence type="predicted"/>
<comment type="caution">
    <text evidence="1">The sequence shown here is derived from an EMBL/GenBank/DDBJ whole genome shotgun (WGS) entry which is preliminary data.</text>
</comment>
<organism evidence="1 2">
    <name type="scientific">Staphylococcus equorum</name>
    <dbReference type="NCBI Taxonomy" id="246432"/>
    <lineage>
        <taxon>Bacteria</taxon>
        <taxon>Bacillati</taxon>
        <taxon>Bacillota</taxon>
        <taxon>Bacilli</taxon>
        <taxon>Bacillales</taxon>
        <taxon>Staphylococcaceae</taxon>
        <taxon>Staphylococcus</taxon>
    </lineage>
</organism>
<reference evidence="1" key="1">
    <citation type="submission" date="2022-05" db="EMBL/GenBank/DDBJ databases">
        <title>Comparative genomics of Staphylococcus equorum isolates.</title>
        <authorList>
            <person name="Luelf R.H."/>
        </authorList>
    </citation>
    <scope>NUCLEOTIDE SEQUENCE</scope>
    <source>
        <strain evidence="1">TMW 2.2343</strain>
    </source>
</reference>
<gene>
    <name evidence="1" type="ORF">M4L21_13785</name>
</gene>
<protein>
    <submittedName>
        <fullName evidence="1">Uncharacterized protein</fullName>
    </submittedName>
</protein>
<name>A0A9X4R2M9_9STAP</name>
<evidence type="ECO:0000313" key="1">
    <source>
        <dbReference type="EMBL" id="MDG0860400.1"/>
    </source>
</evidence>
<accession>A0A9X4R2M9</accession>
<dbReference type="Proteomes" id="UP001152302">
    <property type="component" value="Unassembled WGS sequence"/>
</dbReference>
<dbReference type="SUPFAM" id="SSF88659">
    <property type="entry name" value="Sigma3 and sigma4 domains of RNA polymerase sigma factors"/>
    <property type="match status" value="1"/>
</dbReference>